<gene>
    <name evidence="2" type="ORF">HQ394_12125</name>
</gene>
<organism evidence="2 3">
    <name type="scientific">Defluviicoccus vanus</name>
    <dbReference type="NCBI Taxonomy" id="111831"/>
    <lineage>
        <taxon>Bacteria</taxon>
        <taxon>Pseudomonadati</taxon>
        <taxon>Pseudomonadota</taxon>
        <taxon>Alphaproteobacteria</taxon>
        <taxon>Rhodospirillales</taxon>
        <taxon>Rhodospirillaceae</taxon>
        <taxon>Defluviicoccus</taxon>
    </lineage>
</organism>
<reference evidence="2 3" key="1">
    <citation type="submission" date="2020-05" db="EMBL/GenBank/DDBJ databases">
        <title>Complete closed genome sequence of Defluviicoccus vanus.</title>
        <authorList>
            <person name="Bessarab I."/>
            <person name="Arumugam K."/>
            <person name="Maszenan A.M."/>
            <person name="Seviour R.J."/>
            <person name="Williams R.B."/>
        </authorList>
    </citation>
    <scope>NUCLEOTIDE SEQUENCE [LARGE SCALE GENOMIC DNA]</scope>
    <source>
        <strain evidence="2 3">Ben 114</strain>
    </source>
</reference>
<keyword evidence="3" id="KW-1185">Reference proteome</keyword>
<feature type="compositionally biased region" description="Pro residues" evidence="1">
    <location>
        <begin position="119"/>
        <end position="129"/>
    </location>
</feature>
<dbReference type="Proteomes" id="UP000516369">
    <property type="component" value="Chromosome"/>
</dbReference>
<name>A0A7H1N2K1_9PROT</name>
<feature type="compositionally biased region" description="Basic and acidic residues" evidence="1">
    <location>
        <begin position="101"/>
        <end position="114"/>
    </location>
</feature>
<accession>A0A7H1N2K1</accession>
<evidence type="ECO:0000313" key="3">
    <source>
        <dbReference type="Proteomes" id="UP000516369"/>
    </source>
</evidence>
<protein>
    <submittedName>
        <fullName evidence="2">Uncharacterized protein</fullName>
    </submittedName>
</protein>
<sequence length="129" mass="13543">MGAIGTTVVSGKTPIDHVLSLVSGKDCSLRRHRQGLTYCLEDEPPPPDGIVCYRSLGDVACYDRPNPFSSRQRAVVEDPGVAVLVPFVTGQPIPPPLLPGRRQDTATTDGREDGVVPVASPPAPAGSSD</sequence>
<evidence type="ECO:0000313" key="2">
    <source>
        <dbReference type="EMBL" id="QNT69937.1"/>
    </source>
</evidence>
<feature type="region of interest" description="Disordered" evidence="1">
    <location>
        <begin position="90"/>
        <end position="129"/>
    </location>
</feature>
<dbReference type="KEGG" id="dvn:HQ394_12125"/>
<dbReference type="AlphaFoldDB" id="A0A7H1N2K1"/>
<evidence type="ECO:0000256" key="1">
    <source>
        <dbReference type="SAM" id="MobiDB-lite"/>
    </source>
</evidence>
<proteinExistence type="predicted"/>
<dbReference type="EMBL" id="CP053923">
    <property type="protein sequence ID" value="QNT69937.1"/>
    <property type="molecule type" value="Genomic_DNA"/>
</dbReference>